<protein>
    <submittedName>
        <fullName evidence="2">3,4-dioxygenase subunit beta</fullName>
    </submittedName>
</protein>
<dbReference type="AlphaFoldDB" id="A0A502D759"/>
<dbReference type="SUPFAM" id="SSF49482">
    <property type="entry name" value="Aromatic compound dioxygenase"/>
    <property type="match status" value="1"/>
</dbReference>
<accession>A0A502D759</accession>
<evidence type="ECO:0000256" key="1">
    <source>
        <dbReference type="SAM" id="MobiDB-lite"/>
    </source>
</evidence>
<sequence length="305" mass="31379">MSENQTPEDHGTDQVGPQGRNVSSGNPHDDRHDRGLEFDVQTLLARRRVLGILGGLGAGAALAACGTSDSGSTTSTSSTSSSSSTSGSSASSAGSTPKAEVPDETGGPYPGDGSNGPNVLDDSGIVRSDITSSFGSSTTKAEGIPLTINLTVTDAGNGYSAMQGAAVYLWHCNRDGQYSLYSQGVSEENYLRGVQATNAAGTATYTSIFPAAYDGRWPHIHFEVYSSVDDATSSGQIVKTSQIALPEAACKEVYATTGYEASVQNLARTSLTQDMVFGNDGGIYQLATVTGNATDGYVANLTIGV</sequence>
<dbReference type="EMBL" id="RCZM01000001">
    <property type="protein sequence ID" value="TPG19916.1"/>
    <property type="molecule type" value="Genomic_DNA"/>
</dbReference>
<evidence type="ECO:0000313" key="2">
    <source>
        <dbReference type="EMBL" id="TPG19916.1"/>
    </source>
</evidence>
<name>A0A502D759_9MICO</name>
<dbReference type="PANTHER" id="PTHR34315:SF1">
    <property type="entry name" value="INTRADIOL RING-CLEAVAGE DIOXYGENASES DOMAIN-CONTAINING PROTEIN-RELATED"/>
    <property type="match status" value="1"/>
</dbReference>
<dbReference type="Proteomes" id="UP000317722">
    <property type="component" value="Unassembled WGS sequence"/>
</dbReference>
<reference evidence="2 3" key="1">
    <citation type="journal article" date="2019" name="Environ. Microbiol.">
        <title>Species interactions and distinct microbial communities in high Arctic permafrost affected cryosols are associated with the CH4 and CO2 gas fluxes.</title>
        <authorList>
            <person name="Altshuler I."/>
            <person name="Hamel J."/>
            <person name="Turney S."/>
            <person name="Magnuson E."/>
            <person name="Levesque R."/>
            <person name="Greer C."/>
            <person name="Whyte L.G."/>
        </authorList>
    </citation>
    <scope>NUCLEOTIDE SEQUENCE [LARGE SCALE GENOMIC DNA]</scope>
    <source>
        <strain evidence="2 3">S9.3A</strain>
    </source>
</reference>
<dbReference type="RefSeq" id="WP_140737379.1">
    <property type="nucleotide sequence ID" value="NZ_RCZM01000001.1"/>
</dbReference>
<proteinExistence type="predicted"/>
<dbReference type="OrthoDB" id="9800887at2"/>
<dbReference type="Gene3D" id="2.60.130.10">
    <property type="entry name" value="Aromatic compound dioxygenase"/>
    <property type="match status" value="1"/>
</dbReference>
<dbReference type="GO" id="GO:0016702">
    <property type="term" value="F:oxidoreductase activity, acting on single donors with incorporation of molecular oxygen, incorporation of two atoms of oxygen"/>
    <property type="evidence" value="ECO:0007669"/>
    <property type="project" value="InterPro"/>
</dbReference>
<gene>
    <name evidence="2" type="ORF">EAH86_04660</name>
</gene>
<feature type="region of interest" description="Disordered" evidence="1">
    <location>
        <begin position="65"/>
        <end position="122"/>
    </location>
</feature>
<dbReference type="CDD" id="cd03457">
    <property type="entry name" value="intradiol_dioxygenase_like"/>
    <property type="match status" value="1"/>
</dbReference>
<evidence type="ECO:0000313" key="3">
    <source>
        <dbReference type="Proteomes" id="UP000317722"/>
    </source>
</evidence>
<feature type="compositionally biased region" description="Low complexity" evidence="1">
    <location>
        <begin position="65"/>
        <end position="96"/>
    </location>
</feature>
<dbReference type="GO" id="GO:0005506">
    <property type="term" value="F:iron ion binding"/>
    <property type="evidence" value="ECO:0007669"/>
    <property type="project" value="InterPro"/>
</dbReference>
<dbReference type="PANTHER" id="PTHR34315">
    <property type="match status" value="1"/>
</dbReference>
<organism evidence="2 3">
    <name type="scientific">Pedococcus bigeumensis</name>
    <dbReference type="NCBI Taxonomy" id="433644"/>
    <lineage>
        <taxon>Bacteria</taxon>
        <taxon>Bacillati</taxon>
        <taxon>Actinomycetota</taxon>
        <taxon>Actinomycetes</taxon>
        <taxon>Micrococcales</taxon>
        <taxon>Intrasporangiaceae</taxon>
        <taxon>Pedococcus</taxon>
    </lineage>
</organism>
<keyword evidence="2" id="KW-0560">Oxidoreductase</keyword>
<keyword evidence="2" id="KW-0223">Dioxygenase</keyword>
<keyword evidence="3" id="KW-1185">Reference proteome</keyword>
<feature type="region of interest" description="Disordered" evidence="1">
    <location>
        <begin position="1"/>
        <end position="34"/>
    </location>
</feature>
<dbReference type="InterPro" id="IPR015889">
    <property type="entry name" value="Intradiol_dOase_core"/>
</dbReference>
<comment type="caution">
    <text evidence="2">The sequence shown here is derived from an EMBL/GenBank/DDBJ whole genome shotgun (WGS) entry which is preliminary data.</text>
</comment>